<organism evidence="10 11">
    <name type="scientific">Acetobacter cibinongensis</name>
    <dbReference type="NCBI Taxonomy" id="146475"/>
    <lineage>
        <taxon>Bacteria</taxon>
        <taxon>Pseudomonadati</taxon>
        <taxon>Pseudomonadota</taxon>
        <taxon>Alphaproteobacteria</taxon>
        <taxon>Acetobacterales</taxon>
        <taxon>Acetobacteraceae</taxon>
        <taxon>Acetobacter</taxon>
    </lineage>
</organism>
<reference evidence="10 11" key="1">
    <citation type="submission" date="2019-07" db="EMBL/GenBank/DDBJ databases">
        <title>Whole genome shotgun sequence of Acetobacter cibinongensis NBRC 16605.</title>
        <authorList>
            <person name="Hosoyama A."/>
            <person name="Uohara A."/>
            <person name="Ohji S."/>
            <person name="Ichikawa N."/>
        </authorList>
    </citation>
    <scope>NUCLEOTIDE SEQUENCE [LARGE SCALE GENOMIC DNA]</scope>
    <source>
        <strain evidence="10 11">NBRC 16605</strain>
    </source>
</reference>
<sequence>MAAMSSADQIAGLENVGLSYDGGKNFILRHVSLTLHKNEFVALLGPSGVGKSTVLRVFMGLTAPSEGRVVLSDEAGKLPQEKTKRRKQALVFQDARLMPWRTVAQNVAFGLEGLHLTREEKTSRVLQALKLVGLEQAAERWPRQLSGGQRQRVGVARALTVDPDLLLMDEPFGALDPVTRLNLQDELLRIWEQTHKTVLFVTHDIEEALKLATRIVVLSGSPAGIAGVLEVPENQKDPLSEAFRINSARLRAMIAGEADPGGAPYWYSGQI</sequence>
<keyword evidence="10" id="KW-0449">Lipoprotein</keyword>
<keyword evidence="11" id="KW-1185">Reference proteome</keyword>
<dbReference type="InterPro" id="IPR017871">
    <property type="entry name" value="ABC_transporter-like_CS"/>
</dbReference>
<evidence type="ECO:0000256" key="3">
    <source>
        <dbReference type="ARBA" id="ARBA00022475"/>
    </source>
</evidence>
<evidence type="ECO:0000256" key="5">
    <source>
        <dbReference type="ARBA" id="ARBA00022741"/>
    </source>
</evidence>
<dbReference type="SUPFAM" id="SSF52540">
    <property type="entry name" value="P-loop containing nucleoside triphosphate hydrolases"/>
    <property type="match status" value="1"/>
</dbReference>
<dbReference type="Proteomes" id="UP000321891">
    <property type="component" value="Unassembled WGS sequence"/>
</dbReference>
<dbReference type="InterPro" id="IPR027417">
    <property type="entry name" value="P-loop_NTPase"/>
</dbReference>
<dbReference type="InterPro" id="IPR003593">
    <property type="entry name" value="AAA+_ATPase"/>
</dbReference>
<name>A0ABQ0V3Y6_9PROT</name>
<dbReference type="SMART" id="SM00382">
    <property type="entry name" value="AAA"/>
    <property type="match status" value="1"/>
</dbReference>
<evidence type="ECO:0000256" key="2">
    <source>
        <dbReference type="ARBA" id="ARBA00022448"/>
    </source>
</evidence>
<proteinExistence type="inferred from homology"/>
<dbReference type="InterPro" id="IPR050166">
    <property type="entry name" value="ABC_transporter_ATP-bind"/>
</dbReference>
<dbReference type="EMBL" id="BJVU01000001">
    <property type="protein sequence ID" value="GEL57683.1"/>
    <property type="molecule type" value="Genomic_DNA"/>
</dbReference>
<dbReference type="Pfam" id="PF00005">
    <property type="entry name" value="ABC_tran"/>
    <property type="match status" value="1"/>
</dbReference>
<dbReference type="PANTHER" id="PTHR42788">
    <property type="entry name" value="TAURINE IMPORT ATP-BINDING PROTEIN-RELATED"/>
    <property type="match status" value="1"/>
</dbReference>
<gene>
    <name evidence="10" type="ORF">ACI01nite_02850</name>
</gene>
<evidence type="ECO:0000256" key="8">
    <source>
        <dbReference type="ARBA" id="ARBA00023136"/>
    </source>
</evidence>
<feature type="domain" description="ABC transporter" evidence="9">
    <location>
        <begin position="13"/>
        <end position="245"/>
    </location>
</feature>
<protein>
    <submittedName>
        <fullName evidence="10">Sulfonate ABC transporter ATP-binding lipoprotein</fullName>
    </submittedName>
</protein>
<evidence type="ECO:0000313" key="10">
    <source>
        <dbReference type="EMBL" id="GEL57683.1"/>
    </source>
</evidence>
<dbReference type="InterPro" id="IPR003439">
    <property type="entry name" value="ABC_transporter-like_ATP-bd"/>
</dbReference>
<evidence type="ECO:0000259" key="9">
    <source>
        <dbReference type="PROSITE" id="PS50893"/>
    </source>
</evidence>
<evidence type="ECO:0000256" key="7">
    <source>
        <dbReference type="ARBA" id="ARBA00022967"/>
    </source>
</evidence>
<keyword evidence="2" id="KW-0813">Transport</keyword>
<keyword evidence="5" id="KW-0547">Nucleotide-binding</keyword>
<keyword evidence="3" id="KW-1003">Cell membrane</keyword>
<dbReference type="PROSITE" id="PS50893">
    <property type="entry name" value="ABC_TRANSPORTER_2"/>
    <property type="match status" value="1"/>
</dbReference>
<keyword evidence="6 10" id="KW-0067">ATP-binding</keyword>
<evidence type="ECO:0000256" key="6">
    <source>
        <dbReference type="ARBA" id="ARBA00022840"/>
    </source>
</evidence>
<evidence type="ECO:0000256" key="4">
    <source>
        <dbReference type="ARBA" id="ARBA00022519"/>
    </source>
</evidence>
<comment type="caution">
    <text evidence="10">The sequence shown here is derived from an EMBL/GenBank/DDBJ whole genome shotgun (WGS) entry which is preliminary data.</text>
</comment>
<accession>A0ABQ0V3Y6</accession>
<keyword evidence="7" id="KW-1278">Translocase</keyword>
<keyword evidence="8" id="KW-0472">Membrane</keyword>
<dbReference type="PROSITE" id="PS00211">
    <property type="entry name" value="ABC_TRANSPORTER_1"/>
    <property type="match status" value="1"/>
</dbReference>
<keyword evidence="4" id="KW-0997">Cell inner membrane</keyword>
<dbReference type="Gene3D" id="3.40.50.300">
    <property type="entry name" value="P-loop containing nucleotide triphosphate hydrolases"/>
    <property type="match status" value="1"/>
</dbReference>
<dbReference type="RefSeq" id="WP_371861364.1">
    <property type="nucleotide sequence ID" value="NZ_BAMV01000008.1"/>
</dbReference>
<dbReference type="PANTHER" id="PTHR42788:SF18">
    <property type="entry name" value="TAURINE IMPORT ATP-BINDING PROTEIN TAUB"/>
    <property type="match status" value="1"/>
</dbReference>
<evidence type="ECO:0000256" key="1">
    <source>
        <dbReference type="ARBA" id="ARBA00005417"/>
    </source>
</evidence>
<dbReference type="GO" id="GO:0005524">
    <property type="term" value="F:ATP binding"/>
    <property type="evidence" value="ECO:0007669"/>
    <property type="project" value="UniProtKB-KW"/>
</dbReference>
<comment type="similarity">
    <text evidence="1">Belongs to the ABC transporter superfamily.</text>
</comment>
<evidence type="ECO:0000313" key="11">
    <source>
        <dbReference type="Proteomes" id="UP000321891"/>
    </source>
</evidence>
<dbReference type="CDD" id="cd03293">
    <property type="entry name" value="ABC_NrtD_SsuB_transporters"/>
    <property type="match status" value="1"/>
</dbReference>